<accession>A0AAD9D016</accession>
<dbReference type="EMBL" id="JAHMHS010000010">
    <property type="protein sequence ID" value="KAK1729653.1"/>
    <property type="molecule type" value="Genomic_DNA"/>
</dbReference>
<keyword evidence="2" id="KW-0472">Membrane</keyword>
<evidence type="ECO:0000313" key="3">
    <source>
        <dbReference type="EMBL" id="KAK1729653.1"/>
    </source>
</evidence>
<evidence type="ECO:0000256" key="1">
    <source>
        <dbReference type="SAM" id="MobiDB-lite"/>
    </source>
</evidence>
<protein>
    <submittedName>
        <fullName evidence="3">Uncharacterized protein</fullName>
    </submittedName>
</protein>
<sequence>MRRLYRLYSVPTAPRSWADAFWWEWEWTTFFFFFFFWVCWAGRHPRRAPSTCPHLTRGPPPFQPGQPSGVEVWHREVVPPSSTPPFTTHHLPPTPSPSTPQGLCWSPTMDQKARQSESISPAKREISSSKYTTDTSPMTDAKTSEPHRSLSPGPCSSVGRSILTTSRPPCDGNPQTKPFSNIPCVFHPTGLHSLRPYGEGGGLKLK</sequence>
<evidence type="ECO:0000313" key="4">
    <source>
        <dbReference type="Proteomes" id="UP001244207"/>
    </source>
</evidence>
<dbReference type="GeneID" id="85385111"/>
<feature type="compositionally biased region" description="Polar residues" evidence="1">
    <location>
        <begin position="128"/>
        <end position="138"/>
    </location>
</feature>
<dbReference type="Proteomes" id="UP001244207">
    <property type="component" value="Unassembled WGS sequence"/>
</dbReference>
<dbReference type="RefSeq" id="XP_060369708.1">
    <property type="nucleotide sequence ID" value="XM_060501212.1"/>
</dbReference>
<keyword evidence="4" id="KW-1185">Reference proteome</keyword>
<organism evidence="3 4">
    <name type="scientific">Glomerella acutata</name>
    <name type="common">Colletotrichum acutatum</name>
    <dbReference type="NCBI Taxonomy" id="27357"/>
    <lineage>
        <taxon>Eukaryota</taxon>
        <taxon>Fungi</taxon>
        <taxon>Dikarya</taxon>
        <taxon>Ascomycota</taxon>
        <taxon>Pezizomycotina</taxon>
        <taxon>Sordariomycetes</taxon>
        <taxon>Hypocreomycetidae</taxon>
        <taxon>Glomerellales</taxon>
        <taxon>Glomerellaceae</taxon>
        <taxon>Colletotrichum</taxon>
        <taxon>Colletotrichum acutatum species complex</taxon>
    </lineage>
</organism>
<comment type="caution">
    <text evidence="3">The sequence shown here is derived from an EMBL/GenBank/DDBJ whole genome shotgun (WGS) entry which is preliminary data.</text>
</comment>
<evidence type="ECO:0000256" key="2">
    <source>
        <dbReference type="SAM" id="Phobius"/>
    </source>
</evidence>
<name>A0AAD9D016_GLOAC</name>
<keyword evidence="2" id="KW-0812">Transmembrane</keyword>
<gene>
    <name evidence="3" type="ORF">BDZ83DRAFT_13097</name>
</gene>
<dbReference type="AlphaFoldDB" id="A0AAD9D016"/>
<feature type="transmembrane region" description="Helical" evidence="2">
    <location>
        <begin position="20"/>
        <end position="40"/>
    </location>
</feature>
<feature type="region of interest" description="Disordered" evidence="1">
    <location>
        <begin position="77"/>
        <end position="156"/>
    </location>
</feature>
<proteinExistence type="predicted"/>
<reference evidence="3" key="1">
    <citation type="submission" date="2021-12" db="EMBL/GenBank/DDBJ databases">
        <title>Comparative genomics, transcriptomics and evolutionary studies reveal genomic signatures of adaptation to plant cell wall in hemibiotrophic fungi.</title>
        <authorList>
            <consortium name="DOE Joint Genome Institute"/>
            <person name="Baroncelli R."/>
            <person name="Diaz J.F."/>
            <person name="Benocci T."/>
            <person name="Peng M."/>
            <person name="Battaglia E."/>
            <person name="Haridas S."/>
            <person name="Andreopoulos W."/>
            <person name="Labutti K."/>
            <person name="Pangilinan J."/>
            <person name="Floch G.L."/>
            <person name="Makela M.R."/>
            <person name="Henrissat B."/>
            <person name="Grigoriev I.V."/>
            <person name="Crouch J.A."/>
            <person name="De Vries R.P."/>
            <person name="Sukno S.A."/>
            <person name="Thon M.R."/>
        </authorList>
    </citation>
    <scope>NUCLEOTIDE SEQUENCE</scope>
    <source>
        <strain evidence="3">CBS 112980</strain>
    </source>
</reference>
<keyword evidence="2" id="KW-1133">Transmembrane helix</keyword>